<keyword evidence="4" id="KW-1185">Reference proteome</keyword>
<feature type="chain" id="PRO_5016985005" evidence="2">
    <location>
        <begin position="19"/>
        <end position="173"/>
    </location>
</feature>
<keyword evidence="1" id="KW-1133">Transmembrane helix</keyword>
<evidence type="ECO:0000256" key="2">
    <source>
        <dbReference type="SAM" id="SignalP"/>
    </source>
</evidence>
<protein>
    <submittedName>
        <fullName evidence="3">Uncharacterized protein</fullName>
    </submittedName>
</protein>
<reference evidence="3" key="1">
    <citation type="submission" date="2018-05" db="EMBL/GenBank/DDBJ databases">
        <title>Draft genome of Mucuna pruriens seed.</title>
        <authorList>
            <person name="Nnadi N.E."/>
            <person name="Vos R."/>
            <person name="Hasami M.H."/>
            <person name="Devisetty U.K."/>
            <person name="Aguiy J.C."/>
        </authorList>
    </citation>
    <scope>NUCLEOTIDE SEQUENCE [LARGE SCALE GENOMIC DNA]</scope>
    <source>
        <strain evidence="3">JCA_2017</strain>
    </source>
</reference>
<feature type="signal peptide" evidence="2">
    <location>
        <begin position="1"/>
        <end position="18"/>
    </location>
</feature>
<sequence>MHDHQVFIFNLDFQQILLLSLIMHGPAPSSWTCAIFIQDTQRTADHVQFPLLRCGNLQFLVFLRFHLYNSTSYRQVAYLCQKHRRFILQTSPWSKRFALFMILMKMDTLYSFGLSLLVVELARLGQDAQKKKELVECYNACLQHKHFTSTEVKREPFRKGVGGVIKGSKFEQQ</sequence>
<dbReference type="AlphaFoldDB" id="A0A371ECM9"/>
<dbReference type="Proteomes" id="UP000257109">
    <property type="component" value="Unassembled WGS sequence"/>
</dbReference>
<keyword evidence="1" id="KW-0472">Membrane</keyword>
<proteinExistence type="predicted"/>
<evidence type="ECO:0000313" key="4">
    <source>
        <dbReference type="Proteomes" id="UP000257109"/>
    </source>
</evidence>
<dbReference type="EMBL" id="QJKJ01014701">
    <property type="protein sequence ID" value="RDX63792.1"/>
    <property type="molecule type" value="Genomic_DNA"/>
</dbReference>
<accession>A0A371ECM9</accession>
<keyword evidence="1" id="KW-0812">Transmembrane</keyword>
<gene>
    <name evidence="3" type="ORF">CR513_57736</name>
</gene>
<evidence type="ECO:0000313" key="3">
    <source>
        <dbReference type="EMBL" id="RDX63792.1"/>
    </source>
</evidence>
<organism evidence="3 4">
    <name type="scientific">Mucuna pruriens</name>
    <name type="common">Velvet bean</name>
    <name type="synonym">Dolichos pruriens</name>
    <dbReference type="NCBI Taxonomy" id="157652"/>
    <lineage>
        <taxon>Eukaryota</taxon>
        <taxon>Viridiplantae</taxon>
        <taxon>Streptophyta</taxon>
        <taxon>Embryophyta</taxon>
        <taxon>Tracheophyta</taxon>
        <taxon>Spermatophyta</taxon>
        <taxon>Magnoliopsida</taxon>
        <taxon>eudicotyledons</taxon>
        <taxon>Gunneridae</taxon>
        <taxon>Pentapetalae</taxon>
        <taxon>rosids</taxon>
        <taxon>fabids</taxon>
        <taxon>Fabales</taxon>
        <taxon>Fabaceae</taxon>
        <taxon>Papilionoideae</taxon>
        <taxon>50 kb inversion clade</taxon>
        <taxon>NPAAA clade</taxon>
        <taxon>indigoferoid/millettioid clade</taxon>
        <taxon>Phaseoleae</taxon>
        <taxon>Mucuna</taxon>
    </lineage>
</organism>
<evidence type="ECO:0000256" key="1">
    <source>
        <dbReference type="SAM" id="Phobius"/>
    </source>
</evidence>
<comment type="caution">
    <text evidence="3">The sequence shown here is derived from an EMBL/GenBank/DDBJ whole genome shotgun (WGS) entry which is preliminary data.</text>
</comment>
<feature type="transmembrane region" description="Helical" evidence="1">
    <location>
        <begin position="97"/>
        <end position="122"/>
    </location>
</feature>
<keyword evidence="2" id="KW-0732">Signal</keyword>
<name>A0A371ECM9_MUCPR</name>
<feature type="non-terminal residue" evidence="3">
    <location>
        <position position="1"/>
    </location>
</feature>
<feature type="non-terminal residue" evidence="3">
    <location>
        <position position="173"/>
    </location>
</feature>